<feature type="transmembrane region" description="Helical" evidence="11">
    <location>
        <begin position="274"/>
        <end position="295"/>
    </location>
</feature>
<dbReference type="GO" id="GO:0005459">
    <property type="term" value="F:UDP-galactose transmembrane transporter activity"/>
    <property type="evidence" value="ECO:0007669"/>
    <property type="project" value="TreeGrafter"/>
</dbReference>
<dbReference type="GO" id="GO:0005789">
    <property type="term" value="C:endoplasmic reticulum membrane"/>
    <property type="evidence" value="ECO:0007669"/>
    <property type="project" value="UniProtKB-SubCell"/>
</dbReference>
<keyword evidence="4" id="KW-0762">Sugar transport</keyword>
<evidence type="ECO:0000256" key="2">
    <source>
        <dbReference type="ARBA" id="ARBA00010694"/>
    </source>
</evidence>
<keyword evidence="3" id="KW-0813">Transport</keyword>
<dbReference type="PANTHER" id="PTHR10778:SF10">
    <property type="entry name" value="SOLUTE CARRIER FAMILY 35 MEMBER B1"/>
    <property type="match status" value="1"/>
</dbReference>
<feature type="transmembrane region" description="Helical" evidence="11">
    <location>
        <begin position="352"/>
        <end position="374"/>
    </location>
</feature>
<dbReference type="OrthoDB" id="1601at2759"/>
<dbReference type="Proteomes" id="UP000799772">
    <property type="component" value="Unassembled WGS sequence"/>
</dbReference>
<protein>
    <recommendedName>
        <fullName evidence="9">UDP-galactose transporter homolog 1</fullName>
    </recommendedName>
</protein>
<comment type="subcellular location">
    <subcellularLocation>
        <location evidence="1">Endoplasmic reticulum membrane</location>
        <topology evidence="1">Multi-pass membrane protein</topology>
    </subcellularLocation>
</comment>
<evidence type="ECO:0000256" key="9">
    <source>
        <dbReference type="ARBA" id="ARBA00041103"/>
    </source>
</evidence>
<feature type="transmembrane region" description="Helical" evidence="11">
    <location>
        <begin position="324"/>
        <end position="345"/>
    </location>
</feature>
<comment type="similarity">
    <text evidence="2">Belongs to the nucleotide-sugar transporter family. SLC35B subfamily.</text>
</comment>
<accession>A0A9P4IHR3</accession>
<organism evidence="12 13">
    <name type="scientific">Rhizodiscina lignyota</name>
    <dbReference type="NCBI Taxonomy" id="1504668"/>
    <lineage>
        <taxon>Eukaryota</taxon>
        <taxon>Fungi</taxon>
        <taxon>Dikarya</taxon>
        <taxon>Ascomycota</taxon>
        <taxon>Pezizomycotina</taxon>
        <taxon>Dothideomycetes</taxon>
        <taxon>Pleosporomycetidae</taxon>
        <taxon>Aulographales</taxon>
        <taxon>Rhizodiscinaceae</taxon>
        <taxon>Rhizodiscina</taxon>
    </lineage>
</organism>
<evidence type="ECO:0000256" key="4">
    <source>
        <dbReference type="ARBA" id="ARBA00022597"/>
    </source>
</evidence>
<evidence type="ECO:0000256" key="8">
    <source>
        <dbReference type="ARBA" id="ARBA00023136"/>
    </source>
</evidence>
<dbReference type="Pfam" id="PF08449">
    <property type="entry name" value="UAA"/>
    <property type="match status" value="1"/>
</dbReference>
<dbReference type="InterPro" id="IPR037185">
    <property type="entry name" value="EmrE-like"/>
</dbReference>
<reference evidence="12" key="1">
    <citation type="journal article" date="2020" name="Stud. Mycol.">
        <title>101 Dothideomycetes genomes: a test case for predicting lifestyles and emergence of pathogens.</title>
        <authorList>
            <person name="Haridas S."/>
            <person name="Albert R."/>
            <person name="Binder M."/>
            <person name="Bloem J."/>
            <person name="Labutti K."/>
            <person name="Salamov A."/>
            <person name="Andreopoulos B."/>
            <person name="Baker S."/>
            <person name="Barry K."/>
            <person name="Bills G."/>
            <person name="Bluhm B."/>
            <person name="Cannon C."/>
            <person name="Castanera R."/>
            <person name="Culley D."/>
            <person name="Daum C."/>
            <person name="Ezra D."/>
            <person name="Gonzalez J."/>
            <person name="Henrissat B."/>
            <person name="Kuo A."/>
            <person name="Liang C."/>
            <person name="Lipzen A."/>
            <person name="Lutzoni F."/>
            <person name="Magnuson J."/>
            <person name="Mondo S."/>
            <person name="Nolan M."/>
            <person name="Ohm R."/>
            <person name="Pangilinan J."/>
            <person name="Park H.-J."/>
            <person name="Ramirez L."/>
            <person name="Alfaro M."/>
            <person name="Sun H."/>
            <person name="Tritt A."/>
            <person name="Yoshinaga Y."/>
            <person name="Zwiers L.-H."/>
            <person name="Turgeon B."/>
            <person name="Goodwin S."/>
            <person name="Spatafora J."/>
            <person name="Crous P."/>
            <person name="Grigoriev I."/>
        </authorList>
    </citation>
    <scope>NUCLEOTIDE SEQUENCE</scope>
    <source>
        <strain evidence="12">CBS 133067</strain>
    </source>
</reference>
<evidence type="ECO:0000256" key="1">
    <source>
        <dbReference type="ARBA" id="ARBA00004477"/>
    </source>
</evidence>
<proteinExistence type="inferred from homology"/>
<feature type="compositionally biased region" description="Basic and acidic residues" evidence="10">
    <location>
        <begin position="9"/>
        <end position="18"/>
    </location>
</feature>
<evidence type="ECO:0000313" key="13">
    <source>
        <dbReference type="Proteomes" id="UP000799772"/>
    </source>
</evidence>
<feature type="region of interest" description="Disordered" evidence="10">
    <location>
        <begin position="1"/>
        <end position="22"/>
    </location>
</feature>
<keyword evidence="7 11" id="KW-1133">Transmembrane helix</keyword>
<keyword evidence="6" id="KW-0256">Endoplasmic reticulum</keyword>
<sequence>MGRTKSPVMRREPSDIHSHSNGVVHQNGYVSEKLEEVKHAVESTEIGARAVEIANQPGTLEMFISICGIYGAFLTWGFLQERITTTTYGTPSSPERFKYPVFLNTVQSLLAAFTGFIYLTVSTKHPHKPGRPLPIFPSRAIVYPLLLVAFTSALSSPFGYASLAHIDYVTFILAKSCKLLPVMFLQTTVFRRRYPLYKYIVVFLVTLGVAVFTLHHPATANKASKHASKSSEERNVTWGLLLLGINLLFDGLMNSTQDYIFQTFKPFSAPQMMCAMNLTSSFLTSLYLVLSPYVAQTPVGAFLGMGKGDELREALDFVTKYPSVGYDVVAFGFCGAVGQVFIFYVVSNFSSLVLVTVTVTRKMLTMLLSVIWFGHTLTPMQYLGVGLVFGGIGSEAYIGKREKDKKAKAKGKKDS</sequence>
<dbReference type="InterPro" id="IPR013657">
    <property type="entry name" value="SCL35B1-4/HUT1"/>
</dbReference>
<dbReference type="SUPFAM" id="SSF103481">
    <property type="entry name" value="Multidrug resistance efflux transporter EmrE"/>
    <property type="match status" value="1"/>
</dbReference>
<feature type="transmembrane region" description="Helical" evidence="11">
    <location>
        <begin position="99"/>
        <end position="119"/>
    </location>
</feature>
<dbReference type="EMBL" id="ML978123">
    <property type="protein sequence ID" value="KAF2101901.1"/>
    <property type="molecule type" value="Genomic_DNA"/>
</dbReference>
<evidence type="ECO:0000313" key="12">
    <source>
        <dbReference type="EMBL" id="KAF2101901.1"/>
    </source>
</evidence>
<evidence type="ECO:0000256" key="10">
    <source>
        <dbReference type="SAM" id="MobiDB-lite"/>
    </source>
</evidence>
<evidence type="ECO:0000256" key="11">
    <source>
        <dbReference type="SAM" id="Phobius"/>
    </source>
</evidence>
<feature type="transmembrane region" description="Helical" evidence="11">
    <location>
        <begin position="380"/>
        <end position="398"/>
    </location>
</feature>
<evidence type="ECO:0000256" key="3">
    <source>
        <dbReference type="ARBA" id="ARBA00022448"/>
    </source>
</evidence>
<dbReference type="PANTHER" id="PTHR10778">
    <property type="entry name" value="SOLUTE CARRIER FAMILY 35 MEMBER B"/>
    <property type="match status" value="1"/>
</dbReference>
<feature type="transmembrane region" description="Helical" evidence="11">
    <location>
        <begin position="59"/>
        <end position="79"/>
    </location>
</feature>
<keyword evidence="8 11" id="KW-0472">Membrane</keyword>
<gene>
    <name evidence="12" type="ORF">NA57DRAFT_73339</name>
</gene>
<dbReference type="GO" id="GO:0005460">
    <property type="term" value="F:UDP-glucose transmembrane transporter activity"/>
    <property type="evidence" value="ECO:0007669"/>
    <property type="project" value="TreeGrafter"/>
</dbReference>
<feature type="transmembrane region" description="Helical" evidence="11">
    <location>
        <begin position="236"/>
        <end position="253"/>
    </location>
</feature>
<evidence type="ECO:0000256" key="5">
    <source>
        <dbReference type="ARBA" id="ARBA00022692"/>
    </source>
</evidence>
<keyword evidence="5 11" id="KW-0812">Transmembrane</keyword>
<name>A0A9P4IHR3_9PEZI</name>
<comment type="caution">
    <text evidence="12">The sequence shown here is derived from an EMBL/GenBank/DDBJ whole genome shotgun (WGS) entry which is preliminary data.</text>
</comment>
<feature type="transmembrane region" description="Helical" evidence="11">
    <location>
        <begin position="140"/>
        <end position="160"/>
    </location>
</feature>
<evidence type="ECO:0000256" key="7">
    <source>
        <dbReference type="ARBA" id="ARBA00022989"/>
    </source>
</evidence>
<evidence type="ECO:0000256" key="6">
    <source>
        <dbReference type="ARBA" id="ARBA00022824"/>
    </source>
</evidence>
<feature type="transmembrane region" description="Helical" evidence="11">
    <location>
        <begin position="196"/>
        <end position="216"/>
    </location>
</feature>
<keyword evidence="13" id="KW-1185">Reference proteome</keyword>
<dbReference type="GO" id="GO:0000139">
    <property type="term" value="C:Golgi membrane"/>
    <property type="evidence" value="ECO:0007669"/>
    <property type="project" value="TreeGrafter"/>
</dbReference>
<dbReference type="AlphaFoldDB" id="A0A9P4IHR3"/>